<dbReference type="PANTHER" id="PTHR23326">
    <property type="entry name" value="CCR4 NOT-RELATED"/>
    <property type="match status" value="1"/>
</dbReference>
<dbReference type="Proteomes" id="UP000012073">
    <property type="component" value="Unassembled WGS sequence"/>
</dbReference>
<protein>
    <recommendedName>
        <fullName evidence="5">NOT2/NOT3/NOT5 C-terminal domain-containing protein</fullName>
    </recommendedName>
</protein>
<evidence type="ECO:0000259" key="5">
    <source>
        <dbReference type="Pfam" id="PF04153"/>
    </source>
</evidence>
<feature type="region of interest" description="Disordered" evidence="4">
    <location>
        <begin position="1"/>
        <end position="57"/>
    </location>
</feature>
<evidence type="ECO:0000256" key="3">
    <source>
        <dbReference type="ARBA" id="ARBA00023163"/>
    </source>
</evidence>
<dbReference type="EMBL" id="HG002126">
    <property type="protein sequence ID" value="CDF40121.1"/>
    <property type="molecule type" value="Genomic_DNA"/>
</dbReference>
<dbReference type="GeneID" id="17318142"/>
<evidence type="ECO:0000313" key="6">
    <source>
        <dbReference type="EMBL" id="CDF40121.1"/>
    </source>
</evidence>
<dbReference type="GO" id="GO:0006355">
    <property type="term" value="P:regulation of DNA-templated transcription"/>
    <property type="evidence" value="ECO:0007669"/>
    <property type="project" value="InterPro"/>
</dbReference>
<dbReference type="Pfam" id="PF04153">
    <property type="entry name" value="NOT2_3_5_C"/>
    <property type="match status" value="1"/>
</dbReference>
<dbReference type="RefSeq" id="XP_005710415.1">
    <property type="nucleotide sequence ID" value="XM_005710358.1"/>
</dbReference>
<dbReference type="KEGG" id="ccp:CHC_T00006992001"/>
<name>R7QRK3_CHOCR</name>
<dbReference type="InterPro" id="IPR040168">
    <property type="entry name" value="Not2/3/5"/>
</dbReference>
<evidence type="ECO:0000256" key="4">
    <source>
        <dbReference type="SAM" id="MobiDB-lite"/>
    </source>
</evidence>
<dbReference type="STRING" id="2769.R7QRK3"/>
<evidence type="ECO:0000256" key="1">
    <source>
        <dbReference type="ARBA" id="ARBA00007682"/>
    </source>
</evidence>
<feature type="compositionally biased region" description="Polar residues" evidence="4">
    <location>
        <begin position="35"/>
        <end position="47"/>
    </location>
</feature>
<keyword evidence="7" id="KW-1185">Reference proteome</keyword>
<sequence>MNGTRTAPLGPRRSPPYEDSLFQMMGKGFADKSARSAQPNSSTQSLPPSHAATLDQYSKIRSASSNVFDPSEFPSLGGGLGGPGPMSLNPAALLTSSTPLDVPALTSVGMPGPSVNGLGPFTDMYNIAGYGDVRAKAVDAVTGTAGSSEFSMQSEDFPALGGKPGPGGMRPPSMMSTAPNGPTLLPSMARAHPAAPDAIRQGHNDMAELTGVDIRTKGIHGLSDAGIPNGDAVPVATLQTTNAGSKPEPEAPLVSDSIGIGADGTKAAASPKVLAADQYGMKGLLKFVGSRAEGTDMNMLSVGVDLTLLGLDLTSPGPLYKSFSSPWEGGQVGTRGSDKTGVPQRNEEPEFKLPTCYYMQPPALKNSHFAKFQLGTVFYVFYNMPRDILQVLAAIELYNRKWMYHKDLKLWFTNEPDVLESYDRAAYVYFDIKSWGERPFHDANQSFIQGLMTEDEVRSVPLPGLRPTAS</sequence>
<proteinExistence type="inferred from homology"/>
<dbReference type="GO" id="GO:0030015">
    <property type="term" value="C:CCR4-NOT core complex"/>
    <property type="evidence" value="ECO:0007669"/>
    <property type="project" value="InterPro"/>
</dbReference>
<keyword evidence="2" id="KW-0805">Transcription regulation</keyword>
<evidence type="ECO:0000313" key="7">
    <source>
        <dbReference type="Proteomes" id="UP000012073"/>
    </source>
</evidence>
<dbReference type="InterPro" id="IPR038635">
    <property type="entry name" value="CCR4-NOT_su2/3/5_C_sf"/>
</dbReference>
<dbReference type="Gramene" id="CDF40121">
    <property type="protein sequence ID" value="CDF40121"/>
    <property type="gene ID" value="CHC_T00006992001"/>
</dbReference>
<dbReference type="InterPro" id="IPR007282">
    <property type="entry name" value="NOT2/3/5_C"/>
</dbReference>
<dbReference type="OMA" id="PFDMSEF"/>
<keyword evidence="3" id="KW-0804">Transcription</keyword>
<organism evidence="6 7">
    <name type="scientific">Chondrus crispus</name>
    <name type="common">Carrageen Irish moss</name>
    <name type="synonym">Polymorpha crispa</name>
    <dbReference type="NCBI Taxonomy" id="2769"/>
    <lineage>
        <taxon>Eukaryota</taxon>
        <taxon>Rhodophyta</taxon>
        <taxon>Florideophyceae</taxon>
        <taxon>Rhodymeniophycidae</taxon>
        <taxon>Gigartinales</taxon>
        <taxon>Gigartinaceae</taxon>
        <taxon>Chondrus</taxon>
    </lineage>
</organism>
<gene>
    <name evidence="6" type="ORF">CHC_T00006992001</name>
</gene>
<dbReference type="Gene3D" id="2.30.30.1020">
    <property type="entry name" value="CCR4-NOT complex subunit 2/3/5, C-terminal domain"/>
    <property type="match status" value="1"/>
</dbReference>
<dbReference type="OrthoDB" id="25391at2759"/>
<feature type="domain" description="NOT2/NOT3/NOT5 C-terminal" evidence="5">
    <location>
        <begin position="343"/>
        <end position="439"/>
    </location>
</feature>
<evidence type="ECO:0000256" key="2">
    <source>
        <dbReference type="ARBA" id="ARBA00023015"/>
    </source>
</evidence>
<dbReference type="AlphaFoldDB" id="R7QRK3"/>
<comment type="similarity">
    <text evidence="1">Belongs to the CNOT2/3/5 family.</text>
</comment>
<accession>R7QRK3</accession>
<reference evidence="7" key="1">
    <citation type="journal article" date="2013" name="Proc. Natl. Acad. Sci. U.S.A.">
        <title>Genome structure and metabolic features in the red seaweed Chondrus crispus shed light on evolution of the Archaeplastida.</title>
        <authorList>
            <person name="Collen J."/>
            <person name="Porcel B."/>
            <person name="Carre W."/>
            <person name="Ball S.G."/>
            <person name="Chaparro C."/>
            <person name="Tonon T."/>
            <person name="Barbeyron T."/>
            <person name="Michel G."/>
            <person name="Noel B."/>
            <person name="Valentin K."/>
            <person name="Elias M."/>
            <person name="Artiguenave F."/>
            <person name="Arun A."/>
            <person name="Aury J.M."/>
            <person name="Barbosa-Neto J.F."/>
            <person name="Bothwell J.H."/>
            <person name="Bouget F.Y."/>
            <person name="Brillet L."/>
            <person name="Cabello-Hurtado F."/>
            <person name="Capella-Gutierrez S."/>
            <person name="Charrier B."/>
            <person name="Cladiere L."/>
            <person name="Cock J.M."/>
            <person name="Coelho S.M."/>
            <person name="Colleoni C."/>
            <person name="Czjzek M."/>
            <person name="Da Silva C."/>
            <person name="Delage L."/>
            <person name="Denoeud F."/>
            <person name="Deschamps P."/>
            <person name="Dittami S.M."/>
            <person name="Gabaldon T."/>
            <person name="Gachon C.M."/>
            <person name="Groisillier A."/>
            <person name="Herve C."/>
            <person name="Jabbari K."/>
            <person name="Katinka M."/>
            <person name="Kloareg B."/>
            <person name="Kowalczyk N."/>
            <person name="Labadie K."/>
            <person name="Leblanc C."/>
            <person name="Lopez P.J."/>
            <person name="McLachlan D.H."/>
            <person name="Meslet-Cladiere L."/>
            <person name="Moustafa A."/>
            <person name="Nehr Z."/>
            <person name="Nyvall Collen P."/>
            <person name="Panaud O."/>
            <person name="Partensky F."/>
            <person name="Poulain J."/>
            <person name="Rensing S.A."/>
            <person name="Rousvoal S."/>
            <person name="Samson G."/>
            <person name="Symeonidi A."/>
            <person name="Weissenbach J."/>
            <person name="Zambounis A."/>
            <person name="Wincker P."/>
            <person name="Boyen C."/>
        </authorList>
    </citation>
    <scope>NUCLEOTIDE SEQUENCE [LARGE SCALE GENOMIC DNA]</scope>
    <source>
        <strain evidence="7">cv. Stackhouse</strain>
    </source>
</reference>